<dbReference type="EMBL" id="FR872610">
    <property type="protein sequence ID" value="CCB90430.1"/>
    <property type="molecule type" value="Genomic_DNA"/>
</dbReference>
<dbReference type="GO" id="GO:0003723">
    <property type="term" value="F:RNA binding"/>
    <property type="evidence" value="ECO:0007669"/>
    <property type="project" value="UniProtKB-KW"/>
</dbReference>
<proteinExistence type="predicted"/>
<keyword evidence="1" id="KW-0963">Cytoplasm</keyword>
<feature type="non-terminal residue" evidence="3">
    <location>
        <position position="41"/>
    </location>
</feature>
<dbReference type="PANTHER" id="PTHR34654">
    <property type="entry name" value="UPF0109 PROTEIN SCO5592"/>
    <property type="match status" value="1"/>
</dbReference>
<dbReference type="InterPro" id="IPR020627">
    <property type="entry name" value="KhpA"/>
</dbReference>
<organism evidence="3">
    <name type="scientific">Waddlia chondrophila 2032/99</name>
    <dbReference type="NCBI Taxonomy" id="765953"/>
    <lineage>
        <taxon>Bacteria</taxon>
        <taxon>Pseudomonadati</taxon>
        <taxon>Chlamydiota</taxon>
        <taxon>Chlamydiia</taxon>
        <taxon>Parachlamydiales</taxon>
        <taxon>Waddliaceae</taxon>
        <taxon>Waddlia</taxon>
    </lineage>
</organism>
<evidence type="ECO:0000313" key="3">
    <source>
        <dbReference type="EMBL" id="CCB90430.1"/>
    </source>
</evidence>
<reference evidence="3" key="1">
    <citation type="submission" date="2011-05" db="EMBL/GenBank/DDBJ databases">
        <title>Unity in variety -- the pan-genome of the Chlamydiae.</title>
        <authorList>
            <person name="Collingro A."/>
            <person name="Tischler P."/>
            <person name="Weinmaier T."/>
            <person name="Penz T."/>
            <person name="Heinz E."/>
            <person name="Brunham R.C."/>
            <person name="Read T.D."/>
            <person name="Bavoil P.M."/>
            <person name="Sachse K."/>
            <person name="Kahane S."/>
            <person name="Friedman M.G."/>
            <person name="Rattei T."/>
            <person name="Myers G.S.A."/>
            <person name="Horn M."/>
        </authorList>
    </citation>
    <scope>NUCLEOTIDE SEQUENCE</scope>
    <source>
        <strain evidence="3">2032/99</strain>
    </source>
</reference>
<evidence type="ECO:0000256" key="2">
    <source>
        <dbReference type="ARBA" id="ARBA00022884"/>
    </source>
</evidence>
<sequence>MKEFVAYIVKNLVDHPDKVKINEIGGTQTLIIELSVEKSDM</sequence>
<gene>
    <name evidence="3" type="ORF">WCH_CP16200</name>
</gene>
<name>F8LAC2_9BACT</name>
<keyword evidence="2" id="KW-0694">RNA-binding</keyword>
<accession>F8LAC2</accession>
<dbReference type="AlphaFoldDB" id="F8LAC2"/>
<dbReference type="PANTHER" id="PTHR34654:SF1">
    <property type="entry name" value="RNA-BINDING PROTEIN KHPA"/>
    <property type="match status" value="1"/>
</dbReference>
<evidence type="ECO:0000256" key="1">
    <source>
        <dbReference type="ARBA" id="ARBA00022490"/>
    </source>
</evidence>
<protein>
    <submittedName>
        <fullName evidence="3">UPF0109 protein CPn_0720/CP_0026/CPj0720/CpB0748</fullName>
    </submittedName>
</protein>